<reference evidence="1 2" key="1">
    <citation type="submission" date="2017-04" db="EMBL/GenBank/DDBJ databases">
        <title>Novel microbial lineages endemic to geothermal iron-oxide mats fill important gaps in the evolutionary history of Archaea.</title>
        <authorList>
            <person name="Jay Z.J."/>
            <person name="Beam J.P."/>
            <person name="Dlakic M."/>
            <person name="Rusch D.B."/>
            <person name="Kozubal M.A."/>
            <person name="Inskeep W.P."/>
        </authorList>
    </citation>
    <scope>NUCLEOTIDE SEQUENCE [LARGE SCALE GENOMIC DNA]</scope>
    <source>
        <strain evidence="1">OSP_D</strain>
    </source>
</reference>
<organism evidence="1 2">
    <name type="scientific">Candidatus Marsarchaeota G1 archaeon OSP_D</name>
    <dbReference type="NCBI Taxonomy" id="1978155"/>
    <lineage>
        <taxon>Archaea</taxon>
        <taxon>Candidatus Marsarchaeota</taxon>
        <taxon>Candidatus Marsarchaeota group 1</taxon>
    </lineage>
</organism>
<protein>
    <recommendedName>
        <fullName evidence="3">Proteasome assembly chaperone family protein</fullName>
    </recommendedName>
</protein>
<gene>
    <name evidence="1" type="ORF">B9Q01_01945</name>
</gene>
<evidence type="ECO:0000313" key="1">
    <source>
        <dbReference type="EMBL" id="PSN84214.1"/>
    </source>
</evidence>
<dbReference type="AlphaFoldDB" id="A0A2R6ACT7"/>
<dbReference type="InterPro" id="IPR019151">
    <property type="entry name" value="Proteasome_assmbl_chaperone_2"/>
</dbReference>
<dbReference type="InterPro" id="IPR038389">
    <property type="entry name" value="PSMG2_sf"/>
</dbReference>
<dbReference type="Gene3D" id="3.40.50.10900">
    <property type="entry name" value="PAC-like subunit"/>
    <property type="match status" value="1"/>
</dbReference>
<accession>A0A2R6ACT7</accession>
<dbReference type="PANTHER" id="PTHR35610:SF3">
    <property type="entry name" value="PROTEASOME ASSEMBLY CHAPERONE FAMILY PROTEIN"/>
    <property type="match status" value="1"/>
</dbReference>
<evidence type="ECO:0000313" key="2">
    <source>
        <dbReference type="Proteomes" id="UP000240880"/>
    </source>
</evidence>
<comment type="caution">
    <text evidence="1">The sequence shown here is derived from an EMBL/GenBank/DDBJ whole genome shotgun (WGS) entry which is preliminary data.</text>
</comment>
<name>A0A2R6ACT7_9ARCH</name>
<dbReference type="Proteomes" id="UP000240880">
    <property type="component" value="Unassembled WGS sequence"/>
</dbReference>
<dbReference type="SUPFAM" id="SSF159659">
    <property type="entry name" value="Cgl1923-like"/>
    <property type="match status" value="1"/>
</dbReference>
<proteinExistence type="predicted"/>
<sequence>MAQRNAWVVETDKAAKEAQVAVVGLPDIGLVGSISTTYLATHLKAREVCYIDSDALPPVMVLHNGVPKETTRIFDSNEAKILVSETPLPPALMVIVLKVALEWLKKNGVKEVFSLGGIPVENRVEIEKPEVFLISSDAKKREQIRASGLNLMEEGVLVGPFAHVMRESLRLGIANTVILGQAFQNMPDPEASVAVLETLAKIGGPKVDLTPLNQMADQIKLRSKEVLQKIREHEEGGYNLPLMYG</sequence>
<dbReference type="Pfam" id="PF09754">
    <property type="entry name" value="PAC2"/>
    <property type="match status" value="1"/>
</dbReference>
<dbReference type="EMBL" id="NEXC01000006">
    <property type="protein sequence ID" value="PSN84214.1"/>
    <property type="molecule type" value="Genomic_DNA"/>
</dbReference>
<evidence type="ECO:0008006" key="3">
    <source>
        <dbReference type="Google" id="ProtNLM"/>
    </source>
</evidence>
<dbReference type="PANTHER" id="PTHR35610">
    <property type="entry name" value="3-ISOPROPYLMALATE DEHYDRATASE-RELATED"/>
    <property type="match status" value="1"/>
</dbReference>